<organism evidence="1 2">
    <name type="scientific">Roseibium algae</name>
    <dbReference type="NCBI Taxonomy" id="3123038"/>
    <lineage>
        <taxon>Bacteria</taxon>
        <taxon>Pseudomonadati</taxon>
        <taxon>Pseudomonadota</taxon>
        <taxon>Alphaproteobacteria</taxon>
        <taxon>Hyphomicrobiales</taxon>
        <taxon>Stappiaceae</taxon>
        <taxon>Roseibium</taxon>
    </lineage>
</organism>
<dbReference type="RefSeq" id="WP_340273096.1">
    <property type="nucleotide sequence ID" value="NZ_JBAKIA010000002.1"/>
</dbReference>
<protein>
    <recommendedName>
        <fullName evidence="3">Lipoprotein</fullName>
    </recommendedName>
</protein>
<dbReference type="PROSITE" id="PS51257">
    <property type="entry name" value="PROKAR_LIPOPROTEIN"/>
    <property type="match status" value="1"/>
</dbReference>
<dbReference type="Proteomes" id="UP001385499">
    <property type="component" value="Unassembled WGS sequence"/>
</dbReference>
<evidence type="ECO:0000313" key="1">
    <source>
        <dbReference type="EMBL" id="MEJ8473503.1"/>
    </source>
</evidence>
<proteinExistence type="predicted"/>
<gene>
    <name evidence="1" type="ORF">V6575_05345</name>
</gene>
<evidence type="ECO:0000313" key="2">
    <source>
        <dbReference type="Proteomes" id="UP001385499"/>
    </source>
</evidence>
<sequence>MSKVVETVVKRGSRPAVAGALCIGLLAGCMSSSNELSSSGGSTSKSWINQITTSGKGPIQVNPDAFAADVYCPPIRMQTDTYLIMKFANRKEETPENLLYQATVDEWARDCTREGSDQTRIKIGLSGDVTPGPAWRGGEVTLPLRVAIVPSGENAKPLYSEVLSVPVTIGENSPSEAWTLIEDKFVVPRNQEMKIIFGFDEGKRR</sequence>
<accession>A0ABU8TI46</accession>
<evidence type="ECO:0008006" key="3">
    <source>
        <dbReference type="Google" id="ProtNLM"/>
    </source>
</evidence>
<dbReference type="EMBL" id="JBAKIA010000002">
    <property type="protein sequence ID" value="MEJ8473503.1"/>
    <property type="molecule type" value="Genomic_DNA"/>
</dbReference>
<reference evidence="1 2" key="1">
    <citation type="submission" date="2024-02" db="EMBL/GenBank/DDBJ databases">
        <title>Roseibium algae sp. nov., isolated from marine alga (Grateloupia sp.), showing potential in myo-inositol conversion.</title>
        <authorList>
            <person name="Wang Y."/>
        </authorList>
    </citation>
    <scope>NUCLEOTIDE SEQUENCE [LARGE SCALE GENOMIC DNA]</scope>
    <source>
        <strain evidence="1 2">H3510</strain>
    </source>
</reference>
<keyword evidence="2" id="KW-1185">Reference proteome</keyword>
<comment type="caution">
    <text evidence="1">The sequence shown here is derived from an EMBL/GenBank/DDBJ whole genome shotgun (WGS) entry which is preliminary data.</text>
</comment>
<name>A0ABU8TI46_9HYPH</name>